<dbReference type="GeneID" id="37080378"/>
<evidence type="ECO:0000313" key="10">
    <source>
        <dbReference type="EMBL" id="PYH45739.1"/>
    </source>
</evidence>
<dbReference type="InterPro" id="IPR017972">
    <property type="entry name" value="Cyt_P450_CS"/>
</dbReference>
<dbReference type="PRINTS" id="PR00463">
    <property type="entry name" value="EP450I"/>
</dbReference>
<dbReference type="InterPro" id="IPR001128">
    <property type="entry name" value="Cyt_P450"/>
</dbReference>
<dbReference type="InterPro" id="IPR036396">
    <property type="entry name" value="Cyt_P450_sf"/>
</dbReference>
<organism evidence="10 11">
    <name type="scientific">Aspergillus saccharolyticus JOP 1030-1</name>
    <dbReference type="NCBI Taxonomy" id="1450539"/>
    <lineage>
        <taxon>Eukaryota</taxon>
        <taxon>Fungi</taxon>
        <taxon>Dikarya</taxon>
        <taxon>Ascomycota</taxon>
        <taxon>Pezizomycotina</taxon>
        <taxon>Eurotiomycetes</taxon>
        <taxon>Eurotiomycetidae</taxon>
        <taxon>Eurotiales</taxon>
        <taxon>Aspergillaceae</taxon>
        <taxon>Aspergillus</taxon>
        <taxon>Aspergillus subgen. Circumdati</taxon>
    </lineage>
</organism>
<name>A0A318ZEC6_9EURO</name>
<dbReference type="GO" id="GO:0016705">
    <property type="term" value="F:oxidoreductase activity, acting on paired donors, with incorporation or reduction of molecular oxygen"/>
    <property type="evidence" value="ECO:0007669"/>
    <property type="project" value="InterPro"/>
</dbReference>
<dbReference type="Pfam" id="PF00067">
    <property type="entry name" value="p450"/>
    <property type="match status" value="2"/>
</dbReference>
<dbReference type="GO" id="GO:0004497">
    <property type="term" value="F:monooxygenase activity"/>
    <property type="evidence" value="ECO:0007669"/>
    <property type="project" value="UniProtKB-KW"/>
</dbReference>
<evidence type="ECO:0000256" key="6">
    <source>
        <dbReference type="ARBA" id="ARBA00023004"/>
    </source>
</evidence>
<keyword evidence="3 8" id="KW-0349">Heme</keyword>
<dbReference type="PROSITE" id="PS00086">
    <property type="entry name" value="CYTOCHROME_P450"/>
    <property type="match status" value="1"/>
</dbReference>
<reference evidence="10 11" key="1">
    <citation type="submission" date="2016-12" db="EMBL/GenBank/DDBJ databases">
        <title>The genomes of Aspergillus section Nigri reveals drivers in fungal speciation.</title>
        <authorList>
            <consortium name="DOE Joint Genome Institute"/>
            <person name="Vesth T.C."/>
            <person name="Nybo J."/>
            <person name="Theobald S."/>
            <person name="Brandl J."/>
            <person name="Frisvad J.C."/>
            <person name="Nielsen K.F."/>
            <person name="Lyhne E.K."/>
            <person name="Kogle M.E."/>
            <person name="Kuo A."/>
            <person name="Riley R."/>
            <person name="Clum A."/>
            <person name="Nolan M."/>
            <person name="Lipzen A."/>
            <person name="Salamov A."/>
            <person name="Henrissat B."/>
            <person name="Wiebenga A."/>
            <person name="De Vries R.P."/>
            <person name="Grigoriev I.V."/>
            <person name="Mortensen U.H."/>
            <person name="Andersen M.R."/>
            <person name="Baker S.E."/>
        </authorList>
    </citation>
    <scope>NUCLEOTIDE SEQUENCE [LARGE SCALE GENOMIC DNA]</scope>
    <source>
        <strain evidence="10 11">JOP 1030-1</strain>
    </source>
</reference>
<dbReference type="InterPro" id="IPR002401">
    <property type="entry name" value="Cyt_P450_E_grp-I"/>
</dbReference>
<evidence type="ECO:0000256" key="7">
    <source>
        <dbReference type="ARBA" id="ARBA00023033"/>
    </source>
</evidence>
<comment type="cofactor">
    <cofactor evidence="1 8">
        <name>heme</name>
        <dbReference type="ChEBI" id="CHEBI:30413"/>
    </cofactor>
</comment>
<evidence type="ECO:0000256" key="9">
    <source>
        <dbReference type="RuleBase" id="RU000461"/>
    </source>
</evidence>
<gene>
    <name evidence="10" type="ORF">BP01DRAFT_415613</name>
</gene>
<evidence type="ECO:0000256" key="2">
    <source>
        <dbReference type="ARBA" id="ARBA00010617"/>
    </source>
</evidence>
<dbReference type="Proteomes" id="UP000248349">
    <property type="component" value="Unassembled WGS sequence"/>
</dbReference>
<feature type="binding site" description="axial binding residue" evidence="8">
    <location>
        <position position="385"/>
    </location>
    <ligand>
        <name>heme</name>
        <dbReference type="ChEBI" id="CHEBI:30413"/>
    </ligand>
    <ligandPart>
        <name>Fe</name>
        <dbReference type="ChEBI" id="CHEBI:18248"/>
    </ligandPart>
</feature>
<dbReference type="Gene3D" id="1.10.630.10">
    <property type="entry name" value="Cytochrome P450"/>
    <property type="match status" value="1"/>
</dbReference>
<dbReference type="RefSeq" id="XP_025431721.1">
    <property type="nucleotide sequence ID" value="XM_025579149.1"/>
</dbReference>
<evidence type="ECO:0000313" key="11">
    <source>
        <dbReference type="Proteomes" id="UP000248349"/>
    </source>
</evidence>
<comment type="similarity">
    <text evidence="2 9">Belongs to the cytochrome P450 family.</text>
</comment>
<sequence length="446" mass="50160">MRPIDTALHFAITLYIACRSIYRLYFHPPRKIPGPKLAAITHAYEFDYDVIKGGLLIWRECITPRTIHITDPDYYEEIYASRARKREKDLLIVARFDLEGFGFSSITDDDHRPRRAPSNQFFSKQTIVDIEYLIHESLDKLVHHLRTAYNTHLVVHLDATLQCSADGINALFQMTHLTLSSPFMQTLINALPLDLLRKVSAPAYALARQKKDLYECGAAALKASLSSSKSGHTTFTEAIAEPKMPEHLRTPERLMNEGFALTIGGTQTTAQSLAVALYHLIDRPETMKGLREELKQSGVVNETLRLSTGVATFSPRIAPTEALQYKGHIIPPGTPVAQTHYFILMNPNIFPDPHAFETERWIRAAQAGNCLVRYLINFSKGSRMCVGLNLAFAALYLIIATLACQFEIKLYETPRSTIELARDFGTPYPIEGHMKVQVMVTGLIDG</sequence>
<keyword evidence="7 9" id="KW-0503">Monooxygenase</keyword>
<evidence type="ECO:0000256" key="5">
    <source>
        <dbReference type="ARBA" id="ARBA00023002"/>
    </source>
</evidence>
<evidence type="ECO:0000256" key="8">
    <source>
        <dbReference type="PIRSR" id="PIRSR602401-1"/>
    </source>
</evidence>
<keyword evidence="6 8" id="KW-0408">Iron</keyword>
<dbReference type="GO" id="GO:0005506">
    <property type="term" value="F:iron ion binding"/>
    <property type="evidence" value="ECO:0007669"/>
    <property type="project" value="InterPro"/>
</dbReference>
<dbReference type="PRINTS" id="PR00385">
    <property type="entry name" value="P450"/>
</dbReference>
<evidence type="ECO:0000256" key="1">
    <source>
        <dbReference type="ARBA" id="ARBA00001971"/>
    </source>
</evidence>
<dbReference type="SUPFAM" id="SSF48264">
    <property type="entry name" value="Cytochrome P450"/>
    <property type="match status" value="1"/>
</dbReference>
<dbReference type="OrthoDB" id="3945418at2759"/>
<keyword evidence="5 9" id="KW-0560">Oxidoreductase</keyword>
<dbReference type="PANTHER" id="PTHR24305:SF157">
    <property type="entry name" value="N-ACETYLTRYPTOPHAN 6-HYDROXYLASE IVOC-RELATED"/>
    <property type="match status" value="1"/>
</dbReference>
<dbReference type="GO" id="GO:0020037">
    <property type="term" value="F:heme binding"/>
    <property type="evidence" value="ECO:0007669"/>
    <property type="project" value="InterPro"/>
</dbReference>
<keyword evidence="4 8" id="KW-0479">Metal-binding</keyword>
<accession>A0A318ZEC6</accession>
<evidence type="ECO:0000256" key="3">
    <source>
        <dbReference type="ARBA" id="ARBA00022617"/>
    </source>
</evidence>
<dbReference type="InterPro" id="IPR050121">
    <property type="entry name" value="Cytochrome_P450_monoxygenase"/>
</dbReference>
<proteinExistence type="inferred from homology"/>
<protein>
    <submittedName>
        <fullName evidence="10">Cytochrome P450</fullName>
    </submittedName>
</protein>
<evidence type="ECO:0000256" key="4">
    <source>
        <dbReference type="ARBA" id="ARBA00022723"/>
    </source>
</evidence>
<dbReference type="EMBL" id="KZ821230">
    <property type="protein sequence ID" value="PYH45739.1"/>
    <property type="molecule type" value="Genomic_DNA"/>
</dbReference>
<dbReference type="CDD" id="cd11062">
    <property type="entry name" value="CYP58-like"/>
    <property type="match status" value="1"/>
</dbReference>
<dbReference type="STRING" id="1450539.A0A318ZEC6"/>
<dbReference type="AlphaFoldDB" id="A0A318ZEC6"/>
<keyword evidence="11" id="KW-1185">Reference proteome</keyword>
<dbReference type="PANTHER" id="PTHR24305">
    <property type="entry name" value="CYTOCHROME P450"/>
    <property type="match status" value="1"/>
</dbReference>